<feature type="domain" description="Response regulatory" evidence="8">
    <location>
        <begin position="3"/>
        <end position="120"/>
    </location>
</feature>
<evidence type="ECO:0000256" key="6">
    <source>
        <dbReference type="PROSITE-ProRule" id="PRU00169"/>
    </source>
</evidence>
<dbReference type="Pfam" id="PF00072">
    <property type="entry name" value="Response_reg"/>
    <property type="match status" value="1"/>
</dbReference>
<dbReference type="SUPFAM" id="SSF52172">
    <property type="entry name" value="CheY-like"/>
    <property type="match status" value="1"/>
</dbReference>
<gene>
    <name evidence="9" type="ORF">bsdcttw_22090</name>
</gene>
<dbReference type="KEGG" id="acht:bsdcttw_22090"/>
<dbReference type="Pfam" id="PF12833">
    <property type="entry name" value="HTH_18"/>
    <property type="match status" value="1"/>
</dbReference>
<feature type="modified residue" description="4-aspartylphosphate" evidence="6">
    <location>
        <position position="55"/>
    </location>
</feature>
<keyword evidence="6" id="KW-0597">Phosphoprotein</keyword>
<dbReference type="SUPFAM" id="SSF46689">
    <property type="entry name" value="Homeodomain-like"/>
    <property type="match status" value="2"/>
</dbReference>
<keyword evidence="4" id="KW-0804">Transcription</keyword>
<sequence length="525" mass="61317">MYTYIIVDDEILTRKGTIKKLEPLKEQIICAGEAENGEEALKLIEQVMPNILITDMYMPTMDGCDLLKRVREVYPDIHIIVISGYKDFLYAKTAIEANVINYILKPFGREEIQSAILRAVELLDNSKSNEIKLASLKDEEQKTKFYYDLNMIQSVILGYNSTNFELTSEKLKIIEKMHRSVLLTIHSTKVFDNSKLCDYALTIGHGDLSIFIPHPNNKFIGFLLLFFPIPLPQKLDTYLKDICKGIIELLRDNTVCLSIGISSPKENLIQLNEAFAETVQALNQRRYNEKDCFYFCTKEDSSEKPVIWENEDLFLFRVEASEKEEVGTLLEDLFEVFQNKEECTLLEAKFYCADLCQKTKSLYSQYNDTLKGQENSQSVQRIFSVIFHFDELKEYLIRFFTNISLSMKINSVYAIDDVTEKMKIYIERNYRKDVSIEFVSSLFYLNRSYCSHLFKKKTGVNFADYLTRIRIERACYLLKETDQIIYQISKAVGYNNIKYFFRVFKKVTGKTPEQYRTMNKVRSTD</sequence>
<evidence type="ECO:0000256" key="2">
    <source>
        <dbReference type="ARBA" id="ARBA00023015"/>
    </source>
</evidence>
<dbReference type="SMART" id="SM00342">
    <property type="entry name" value="HTH_ARAC"/>
    <property type="match status" value="1"/>
</dbReference>
<reference evidence="9 10" key="2">
    <citation type="submission" date="2020-08" db="EMBL/GenBank/DDBJ databases">
        <authorList>
            <person name="Ueki A."/>
            <person name="Tonouchi A."/>
        </authorList>
    </citation>
    <scope>NUCLEOTIDE SEQUENCE [LARGE SCALE GENOMIC DNA]</scope>
    <source>
        <strain evidence="9 10">CTTW</strain>
    </source>
</reference>
<evidence type="ECO:0000256" key="5">
    <source>
        <dbReference type="ARBA" id="ARBA00024867"/>
    </source>
</evidence>
<evidence type="ECO:0000256" key="1">
    <source>
        <dbReference type="ARBA" id="ARBA00018672"/>
    </source>
</evidence>
<dbReference type="InterPro" id="IPR009057">
    <property type="entry name" value="Homeodomain-like_sf"/>
</dbReference>
<reference evidence="9 10" key="1">
    <citation type="submission" date="2020-08" db="EMBL/GenBank/DDBJ databases">
        <title>Draft genome sequencing of an Anaerocolumna strain isolated from anoxic soil subjected to BSD treatment.</title>
        <authorList>
            <person name="Uek A."/>
            <person name="Tonouchi A."/>
        </authorList>
    </citation>
    <scope>NUCLEOTIDE SEQUENCE [LARGE SCALE GENOMIC DNA]</scope>
    <source>
        <strain evidence="9 10">CTTW</strain>
    </source>
</reference>
<dbReference type="PANTHER" id="PTHR43280">
    <property type="entry name" value="ARAC-FAMILY TRANSCRIPTIONAL REGULATOR"/>
    <property type="match status" value="1"/>
</dbReference>
<dbReference type="Proteomes" id="UP000515703">
    <property type="component" value="Chromosome"/>
</dbReference>
<dbReference type="InterPro" id="IPR011006">
    <property type="entry name" value="CheY-like_superfamily"/>
</dbReference>
<dbReference type="InterPro" id="IPR020449">
    <property type="entry name" value="Tscrpt_reg_AraC-type_HTH"/>
</dbReference>
<proteinExistence type="predicted"/>
<protein>
    <recommendedName>
        <fullName evidence="1">Stage 0 sporulation protein A homolog</fullName>
    </recommendedName>
</protein>
<evidence type="ECO:0000259" key="8">
    <source>
        <dbReference type="PROSITE" id="PS50110"/>
    </source>
</evidence>
<accession>A0A7I8DL95</accession>
<evidence type="ECO:0000256" key="4">
    <source>
        <dbReference type="ARBA" id="ARBA00023163"/>
    </source>
</evidence>
<dbReference type="PROSITE" id="PS01124">
    <property type="entry name" value="HTH_ARAC_FAMILY_2"/>
    <property type="match status" value="1"/>
</dbReference>
<evidence type="ECO:0000313" key="10">
    <source>
        <dbReference type="Proteomes" id="UP000515703"/>
    </source>
</evidence>
<dbReference type="PRINTS" id="PR00032">
    <property type="entry name" value="HTHARAC"/>
</dbReference>
<dbReference type="EMBL" id="AP023368">
    <property type="protein sequence ID" value="BCJ99168.1"/>
    <property type="molecule type" value="Genomic_DNA"/>
</dbReference>
<organism evidence="9 10">
    <name type="scientific">Anaerocolumna chitinilytica</name>
    <dbReference type="NCBI Taxonomy" id="1727145"/>
    <lineage>
        <taxon>Bacteria</taxon>
        <taxon>Bacillati</taxon>
        <taxon>Bacillota</taxon>
        <taxon>Clostridia</taxon>
        <taxon>Lachnospirales</taxon>
        <taxon>Lachnospiraceae</taxon>
        <taxon>Anaerocolumna</taxon>
    </lineage>
</organism>
<dbReference type="GO" id="GO:0043565">
    <property type="term" value="F:sequence-specific DNA binding"/>
    <property type="evidence" value="ECO:0007669"/>
    <property type="project" value="InterPro"/>
</dbReference>
<keyword evidence="2" id="KW-0805">Transcription regulation</keyword>
<feature type="domain" description="HTH araC/xylS-type" evidence="7">
    <location>
        <begin position="420"/>
        <end position="518"/>
    </location>
</feature>
<dbReference type="RefSeq" id="WP_185259443.1">
    <property type="nucleotide sequence ID" value="NZ_AP023368.1"/>
</dbReference>
<dbReference type="Gene3D" id="1.10.10.60">
    <property type="entry name" value="Homeodomain-like"/>
    <property type="match status" value="2"/>
</dbReference>
<dbReference type="PROSITE" id="PS50110">
    <property type="entry name" value="RESPONSE_REGULATORY"/>
    <property type="match status" value="1"/>
</dbReference>
<comment type="function">
    <text evidence="5">May play the central regulatory role in sporulation. It may be an element of the effector pathway responsible for the activation of sporulation genes in response to nutritional stress. Spo0A may act in concert with spo0H (a sigma factor) to control the expression of some genes that are critical to the sporulation process.</text>
</comment>
<dbReference type="GO" id="GO:0000160">
    <property type="term" value="P:phosphorelay signal transduction system"/>
    <property type="evidence" value="ECO:0007669"/>
    <property type="project" value="InterPro"/>
</dbReference>
<dbReference type="SMART" id="SM00448">
    <property type="entry name" value="REC"/>
    <property type="match status" value="1"/>
</dbReference>
<evidence type="ECO:0000313" key="9">
    <source>
        <dbReference type="EMBL" id="BCJ99168.1"/>
    </source>
</evidence>
<dbReference type="InterPro" id="IPR018060">
    <property type="entry name" value="HTH_AraC"/>
</dbReference>
<keyword evidence="3" id="KW-0238">DNA-binding</keyword>
<dbReference type="Gene3D" id="3.40.50.2300">
    <property type="match status" value="1"/>
</dbReference>
<keyword evidence="10" id="KW-1185">Reference proteome</keyword>
<evidence type="ECO:0000256" key="3">
    <source>
        <dbReference type="ARBA" id="ARBA00023125"/>
    </source>
</evidence>
<dbReference type="PANTHER" id="PTHR43280:SF2">
    <property type="entry name" value="HTH-TYPE TRANSCRIPTIONAL REGULATOR EXSA"/>
    <property type="match status" value="1"/>
</dbReference>
<dbReference type="CDD" id="cd17536">
    <property type="entry name" value="REC_YesN-like"/>
    <property type="match status" value="1"/>
</dbReference>
<evidence type="ECO:0000259" key="7">
    <source>
        <dbReference type="PROSITE" id="PS01124"/>
    </source>
</evidence>
<name>A0A7I8DL95_9FIRM</name>
<dbReference type="AlphaFoldDB" id="A0A7I8DL95"/>
<dbReference type="GO" id="GO:0003700">
    <property type="term" value="F:DNA-binding transcription factor activity"/>
    <property type="evidence" value="ECO:0007669"/>
    <property type="project" value="InterPro"/>
</dbReference>
<dbReference type="InterPro" id="IPR001789">
    <property type="entry name" value="Sig_transdc_resp-reg_receiver"/>
</dbReference>